<dbReference type="Proteomes" id="UP001433088">
    <property type="component" value="Unassembled WGS sequence"/>
</dbReference>
<comment type="caution">
    <text evidence="1">The sequence shown here is derived from an EMBL/GenBank/DDBJ whole genome shotgun (WGS) entry which is preliminary data.</text>
</comment>
<gene>
    <name evidence="1" type="ORF">WMO23_07690</name>
</gene>
<dbReference type="EMBL" id="JBBMEU010000042">
    <property type="protein sequence ID" value="MEQ2422609.1"/>
    <property type="molecule type" value="Genomic_DNA"/>
</dbReference>
<evidence type="ECO:0000313" key="2">
    <source>
        <dbReference type="Proteomes" id="UP001433088"/>
    </source>
</evidence>
<proteinExistence type="predicted"/>
<organism evidence="1 2">
    <name type="scientific">Megasphaera intestinihominis</name>
    <dbReference type="NCBI Taxonomy" id="3133159"/>
    <lineage>
        <taxon>Bacteria</taxon>
        <taxon>Bacillati</taxon>
        <taxon>Bacillota</taxon>
        <taxon>Negativicutes</taxon>
        <taxon>Veillonellales</taxon>
        <taxon>Veillonellaceae</taxon>
        <taxon>Megasphaera</taxon>
    </lineage>
</organism>
<evidence type="ECO:0008006" key="3">
    <source>
        <dbReference type="Google" id="ProtNLM"/>
    </source>
</evidence>
<protein>
    <recommendedName>
        <fullName evidence="3">BAAT/Acyl-CoA thioester hydrolase C-terminal domain-containing protein</fullName>
    </recommendedName>
</protein>
<name>A0ABV1D0G9_9FIRM</name>
<dbReference type="Gene3D" id="3.40.50.1820">
    <property type="entry name" value="alpha/beta hydrolase"/>
    <property type="match status" value="1"/>
</dbReference>
<sequence>MGSMTSIAMDVKYPDFFAGSYLVACKWDETVTSPLGHQHIWAVTSQGDPGASPSLAKIMENLEKDGVKVASQTLDPTQPQDQVDAQAAALITPDCSHYLTQYQGGSHRSTWQHAYTMQPALEWLFAQKKTDRIH</sequence>
<keyword evidence="2" id="KW-1185">Reference proteome</keyword>
<dbReference type="RefSeq" id="WP_349173697.1">
    <property type="nucleotide sequence ID" value="NZ_JBBMEU010000042.1"/>
</dbReference>
<evidence type="ECO:0000313" key="1">
    <source>
        <dbReference type="EMBL" id="MEQ2422609.1"/>
    </source>
</evidence>
<reference evidence="1 2" key="1">
    <citation type="submission" date="2024-03" db="EMBL/GenBank/DDBJ databases">
        <title>Human intestinal bacterial collection.</title>
        <authorList>
            <person name="Pauvert C."/>
            <person name="Hitch T.C.A."/>
            <person name="Clavel T."/>
        </authorList>
    </citation>
    <scope>NUCLEOTIDE SEQUENCE [LARGE SCALE GENOMIC DNA]</scope>
    <source>
        <strain evidence="1 2">CLA-AA-H81</strain>
    </source>
</reference>
<accession>A0ABV1D0G9</accession>
<dbReference type="InterPro" id="IPR029058">
    <property type="entry name" value="AB_hydrolase_fold"/>
</dbReference>